<proteinExistence type="predicted"/>
<accession>A0AAD2D6S3</accession>
<dbReference type="Proteomes" id="UP001295684">
    <property type="component" value="Unassembled WGS sequence"/>
</dbReference>
<protein>
    <submittedName>
        <fullName evidence="1">Uncharacterized protein</fullName>
    </submittedName>
</protein>
<comment type="caution">
    <text evidence="1">The sequence shown here is derived from an EMBL/GenBank/DDBJ whole genome shotgun (WGS) entry which is preliminary data.</text>
</comment>
<gene>
    <name evidence="1" type="ORF">ECRASSUSDP1_LOCUS24858</name>
</gene>
<dbReference type="EMBL" id="CAMPGE010025622">
    <property type="protein sequence ID" value="CAI2383359.1"/>
    <property type="molecule type" value="Genomic_DNA"/>
</dbReference>
<reference evidence="1" key="1">
    <citation type="submission" date="2023-07" db="EMBL/GenBank/DDBJ databases">
        <authorList>
            <consortium name="AG Swart"/>
            <person name="Singh M."/>
            <person name="Singh A."/>
            <person name="Seah K."/>
            <person name="Emmerich C."/>
        </authorList>
    </citation>
    <scope>NUCLEOTIDE SEQUENCE</scope>
    <source>
        <strain evidence="1">DP1</strain>
    </source>
</reference>
<name>A0AAD2D6S3_EUPCR</name>
<evidence type="ECO:0000313" key="1">
    <source>
        <dbReference type="EMBL" id="CAI2383359.1"/>
    </source>
</evidence>
<dbReference type="AlphaFoldDB" id="A0AAD2D6S3"/>
<sequence>MSVRVDKSTKSSFERAMYHSLLTQYELLAWSHHNDLATEIVDPKMNRINVWNIDKNRKSLVKFIKHSFPKSVNVLYFKGFDTAPLCNISFYLTPLAKVSHRIQNKIGFSNF</sequence>
<keyword evidence="2" id="KW-1185">Reference proteome</keyword>
<organism evidence="1 2">
    <name type="scientific">Euplotes crassus</name>
    <dbReference type="NCBI Taxonomy" id="5936"/>
    <lineage>
        <taxon>Eukaryota</taxon>
        <taxon>Sar</taxon>
        <taxon>Alveolata</taxon>
        <taxon>Ciliophora</taxon>
        <taxon>Intramacronucleata</taxon>
        <taxon>Spirotrichea</taxon>
        <taxon>Hypotrichia</taxon>
        <taxon>Euplotida</taxon>
        <taxon>Euplotidae</taxon>
        <taxon>Moneuplotes</taxon>
    </lineage>
</organism>
<evidence type="ECO:0000313" key="2">
    <source>
        <dbReference type="Proteomes" id="UP001295684"/>
    </source>
</evidence>